<dbReference type="Gene3D" id="3.40.50.1820">
    <property type="entry name" value="alpha/beta hydrolase"/>
    <property type="match status" value="1"/>
</dbReference>
<proteinExistence type="predicted"/>
<sequence>MEIAPLYTDITDGPDQGQAYWLKTEDGVRIRAGVWTQDGAKGTVLLFPGRTEYIEKYSGTAHDLAKCGYATIAIDWRGQGLADRLTRNPMSGHVIKFDDYLKDIDVVIEMAEQLELPKPWHLLGHSMGGGIGLQAVMKGLQVASCAFSGPMWGISISTPMRPVAWTLSTLAQKTGLGHLFTPGTSKSSYVLEEAFEDNKLTNDRPMYDYMIDQVRAQPDLGLGGPSMGWLIESLKVTRWLHKQPSPDLPCFTFYGSLEAIVDIPRIEDRMARWPNGTLYVVEGAHHEVLMDTPEVRADITRRLCDHFDKAAAIYPGQPSDVDGPAQQPSAPSHPLRSDSAVA</sequence>
<evidence type="ECO:0000256" key="1">
    <source>
        <dbReference type="SAM" id="MobiDB-lite"/>
    </source>
</evidence>
<keyword evidence="4" id="KW-1185">Reference proteome</keyword>
<protein>
    <submittedName>
        <fullName evidence="3">Phospholipase YtpA</fullName>
        <ecNumber evidence="3">3.1.1.-</ecNumber>
    </submittedName>
</protein>
<evidence type="ECO:0000259" key="2">
    <source>
        <dbReference type="Pfam" id="PF12146"/>
    </source>
</evidence>
<gene>
    <name evidence="3" type="primary">ytpA</name>
    <name evidence="3" type="ORF">ROA7450_00923</name>
</gene>
<reference evidence="3 4" key="1">
    <citation type="submission" date="2017-03" db="EMBL/GenBank/DDBJ databases">
        <authorList>
            <person name="Afonso C.L."/>
            <person name="Miller P.J."/>
            <person name="Scott M.A."/>
            <person name="Spackman E."/>
            <person name="Goraichik I."/>
            <person name="Dimitrov K.M."/>
            <person name="Suarez D.L."/>
            <person name="Swayne D.E."/>
        </authorList>
    </citation>
    <scope>NUCLEOTIDE SEQUENCE [LARGE SCALE GENOMIC DNA]</scope>
    <source>
        <strain evidence="3 4">CECT 7450</strain>
    </source>
</reference>
<evidence type="ECO:0000313" key="4">
    <source>
        <dbReference type="Proteomes" id="UP000193061"/>
    </source>
</evidence>
<feature type="region of interest" description="Disordered" evidence="1">
    <location>
        <begin position="315"/>
        <end position="342"/>
    </location>
</feature>
<dbReference type="PANTHER" id="PTHR11614">
    <property type="entry name" value="PHOSPHOLIPASE-RELATED"/>
    <property type="match status" value="1"/>
</dbReference>
<dbReference type="InterPro" id="IPR029058">
    <property type="entry name" value="AB_hydrolase_fold"/>
</dbReference>
<dbReference type="Proteomes" id="UP000193061">
    <property type="component" value="Unassembled WGS sequence"/>
</dbReference>
<feature type="domain" description="Serine aminopeptidase S33" evidence="2">
    <location>
        <begin position="40"/>
        <end position="292"/>
    </location>
</feature>
<dbReference type="OrthoDB" id="9788260at2"/>
<evidence type="ECO:0000313" key="3">
    <source>
        <dbReference type="EMBL" id="SLN23360.1"/>
    </source>
</evidence>
<dbReference type="InterPro" id="IPR022742">
    <property type="entry name" value="Hydrolase_4"/>
</dbReference>
<name>A0A1X6YJP9_9RHOB</name>
<dbReference type="Pfam" id="PF12146">
    <property type="entry name" value="Hydrolase_4"/>
    <property type="match status" value="1"/>
</dbReference>
<dbReference type="SUPFAM" id="SSF53474">
    <property type="entry name" value="alpha/beta-Hydrolases"/>
    <property type="match status" value="1"/>
</dbReference>
<dbReference type="AlphaFoldDB" id="A0A1X6YJP9"/>
<dbReference type="EC" id="3.1.1.-" evidence="3"/>
<dbReference type="InterPro" id="IPR051044">
    <property type="entry name" value="MAG_DAG_Lipase"/>
</dbReference>
<dbReference type="GO" id="GO:0016787">
    <property type="term" value="F:hydrolase activity"/>
    <property type="evidence" value="ECO:0007669"/>
    <property type="project" value="UniProtKB-KW"/>
</dbReference>
<organism evidence="3 4">
    <name type="scientific">Roseovarius albus</name>
    <dbReference type="NCBI Taxonomy" id="1247867"/>
    <lineage>
        <taxon>Bacteria</taxon>
        <taxon>Pseudomonadati</taxon>
        <taxon>Pseudomonadota</taxon>
        <taxon>Alphaproteobacteria</taxon>
        <taxon>Rhodobacterales</taxon>
        <taxon>Roseobacteraceae</taxon>
        <taxon>Roseovarius</taxon>
    </lineage>
</organism>
<keyword evidence="3" id="KW-0378">Hydrolase</keyword>
<dbReference type="EMBL" id="FWFX01000002">
    <property type="protein sequence ID" value="SLN23360.1"/>
    <property type="molecule type" value="Genomic_DNA"/>
</dbReference>
<dbReference type="RefSeq" id="WP_085804456.1">
    <property type="nucleotide sequence ID" value="NZ_FWFX01000002.1"/>
</dbReference>
<accession>A0A1X6YJP9</accession>